<proteinExistence type="predicted"/>
<evidence type="ECO:0000313" key="3">
    <source>
        <dbReference type="Proteomes" id="UP000286415"/>
    </source>
</evidence>
<accession>A0A419PN64</accession>
<reference evidence="2 3" key="2">
    <citation type="journal article" date="2021" name="Genomics">
        <title>High-quality reference genome for Clonorchis sinensis.</title>
        <authorList>
            <person name="Young N.D."/>
            <person name="Stroehlein A.J."/>
            <person name="Kinkar L."/>
            <person name="Wang T."/>
            <person name="Sohn W.M."/>
            <person name="Chang B.C.H."/>
            <person name="Kaur P."/>
            <person name="Weisz D."/>
            <person name="Dudchenko O."/>
            <person name="Aiden E.L."/>
            <person name="Korhonen P.K."/>
            <person name="Gasser R.B."/>
        </authorList>
    </citation>
    <scope>NUCLEOTIDE SEQUENCE [LARGE SCALE GENOMIC DNA]</scope>
    <source>
        <strain evidence="2">Cs-k2</strain>
    </source>
</reference>
<dbReference type="AlphaFoldDB" id="A0A419PN64"/>
<gene>
    <name evidence="2" type="ORF">CSKR_114189</name>
</gene>
<keyword evidence="3" id="KW-1185">Reference proteome</keyword>
<feature type="compositionally biased region" description="Basic and acidic residues" evidence="1">
    <location>
        <begin position="135"/>
        <end position="146"/>
    </location>
</feature>
<comment type="caution">
    <text evidence="2">The sequence shown here is derived from an EMBL/GenBank/DDBJ whole genome shotgun (WGS) entry which is preliminary data.</text>
</comment>
<feature type="compositionally biased region" description="Polar residues" evidence="1">
    <location>
        <begin position="148"/>
        <end position="168"/>
    </location>
</feature>
<dbReference type="Proteomes" id="UP000286415">
    <property type="component" value="Unassembled WGS sequence"/>
</dbReference>
<sequence>MQRGPQPKHLAQKPNCKAAVSGGNCKYITVFSEHVATHVPTRHLEEQGTVFIRPLTIDQPGMRGSASVAGHPQYGSICANRHTTASTFPNYAWKTTPITTDRSLACVAPATTILAQNPVHDRPIANSLVPFDSSHSSERSVVKDPKLPQTQIPTDTEQHNSQCGLRVP</sequence>
<feature type="region of interest" description="Disordered" evidence="1">
    <location>
        <begin position="126"/>
        <end position="168"/>
    </location>
</feature>
<organism evidence="2 3">
    <name type="scientific">Clonorchis sinensis</name>
    <name type="common">Chinese liver fluke</name>
    <dbReference type="NCBI Taxonomy" id="79923"/>
    <lineage>
        <taxon>Eukaryota</taxon>
        <taxon>Metazoa</taxon>
        <taxon>Spiralia</taxon>
        <taxon>Lophotrochozoa</taxon>
        <taxon>Platyhelminthes</taxon>
        <taxon>Trematoda</taxon>
        <taxon>Digenea</taxon>
        <taxon>Opisthorchiida</taxon>
        <taxon>Opisthorchiata</taxon>
        <taxon>Opisthorchiidae</taxon>
        <taxon>Clonorchis</taxon>
    </lineage>
</organism>
<evidence type="ECO:0000256" key="1">
    <source>
        <dbReference type="SAM" id="MobiDB-lite"/>
    </source>
</evidence>
<dbReference type="InParanoid" id="A0A419PN64"/>
<protein>
    <submittedName>
        <fullName evidence="2">Uncharacterized protein</fullName>
    </submittedName>
</protein>
<name>A0A419PN64_CLOSI</name>
<reference evidence="2 3" key="1">
    <citation type="journal article" date="2018" name="Biotechnol. Adv.">
        <title>Improved genomic resources and new bioinformatic workflow for the carcinogenic parasite Clonorchis sinensis: Biotechnological implications.</title>
        <authorList>
            <person name="Wang D."/>
            <person name="Korhonen P.K."/>
            <person name="Gasser R.B."/>
            <person name="Young N.D."/>
        </authorList>
    </citation>
    <scope>NUCLEOTIDE SEQUENCE [LARGE SCALE GENOMIC DNA]</scope>
    <source>
        <strain evidence="2">Cs-k2</strain>
    </source>
</reference>
<evidence type="ECO:0000313" key="2">
    <source>
        <dbReference type="EMBL" id="KAG5452687.1"/>
    </source>
</evidence>
<dbReference type="EMBL" id="NIRI02000014">
    <property type="protein sequence ID" value="KAG5452687.1"/>
    <property type="molecule type" value="Genomic_DNA"/>
</dbReference>